<dbReference type="EMBL" id="QKZQ01000016">
    <property type="protein sequence ID" value="PZX38941.1"/>
    <property type="molecule type" value="Genomic_DNA"/>
</dbReference>
<comment type="caution">
    <text evidence="1">The sequence shown here is derived from an EMBL/GenBank/DDBJ whole genome shotgun (WGS) entry which is preliminary data.</text>
</comment>
<evidence type="ECO:0000313" key="2">
    <source>
        <dbReference type="Proteomes" id="UP000249364"/>
    </source>
</evidence>
<proteinExistence type="predicted"/>
<protein>
    <recommendedName>
        <fullName evidence="3">Thioredoxin-like protein</fullName>
    </recommendedName>
</protein>
<evidence type="ECO:0000313" key="1">
    <source>
        <dbReference type="EMBL" id="PZX38941.1"/>
    </source>
</evidence>
<dbReference type="STRING" id="121821.GCA_001870675_01486"/>
<reference evidence="1 2" key="1">
    <citation type="submission" date="2018-06" db="EMBL/GenBank/DDBJ databases">
        <title>Genomic Encyclopedia of Archaeal and Bacterial Type Strains, Phase II (KMG-II): from individual species to whole genera.</title>
        <authorList>
            <person name="Goeker M."/>
        </authorList>
    </citation>
    <scope>NUCLEOTIDE SEQUENCE [LARGE SCALE GENOMIC DNA]</scope>
    <source>
        <strain evidence="1 2">DSM 13087</strain>
    </source>
</reference>
<keyword evidence="2" id="KW-1185">Reference proteome</keyword>
<sequence>MVAFQRSTYYFVHMFTSMRQSLVSAAVQKALVVALALSLPAMGSAQAQELRLLMVEQAGCYYCRVFNRDIAPVYEKSAEGQAAPLVHVQLRGDLPEGVVLNTQPFVTPTFILIGPDGAEIERLTGFPGEDFFWPYISDMISTAQAGLAQ</sequence>
<dbReference type="SUPFAM" id="SSF52833">
    <property type="entry name" value="Thioredoxin-like"/>
    <property type="match status" value="1"/>
</dbReference>
<dbReference type="InterPro" id="IPR036249">
    <property type="entry name" value="Thioredoxin-like_sf"/>
</dbReference>
<dbReference type="Gene3D" id="3.40.30.10">
    <property type="entry name" value="Glutaredoxin"/>
    <property type="match status" value="1"/>
</dbReference>
<gene>
    <name evidence="1" type="ORF">LY56_02949</name>
</gene>
<name>A0A2W7PRN1_9RHOB</name>
<evidence type="ECO:0008006" key="3">
    <source>
        <dbReference type="Google" id="ProtNLM"/>
    </source>
</evidence>
<dbReference type="Proteomes" id="UP000249364">
    <property type="component" value="Unassembled WGS sequence"/>
</dbReference>
<organism evidence="1 2">
    <name type="scientific">Roseinatronobacter thiooxidans</name>
    <dbReference type="NCBI Taxonomy" id="121821"/>
    <lineage>
        <taxon>Bacteria</taxon>
        <taxon>Pseudomonadati</taxon>
        <taxon>Pseudomonadota</taxon>
        <taxon>Alphaproteobacteria</taxon>
        <taxon>Rhodobacterales</taxon>
        <taxon>Paracoccaceae</taxon>
        <taxon>Roseinatronobacter</taxon>
    </lineage>
</organism>
<accession>A0A2W7PRN1</accession>
<dbReference type="AlphaFoldDB" id="A0A2W7PRN1"/>